<evidence type="ECO:0000313" key="13">
    <source>
        <dbReference type="EMBL" id="MCL1632845.1"/>
    </source>
</evidence>
<keyword evidence="14" id="KW-1185">Reference proteome</keyword>
<feature type="transmembrane region" description="Helical" evidence="11">
    <location>
        <begin position="175"/>
        <end position="197"/>
    </location>
</feature>
<feature type="transmembrane region" description="Helical" evidence="11">
    <location>
        <begin position="113"/>
        <end position="132"/>
    </location>
</feature>
<keyword evidence="8" id="KW-0406">Ion transport</keyword>
<reference evidence="13 14" key="1">
    <citation type="submission" date="2022-05" db="EMBL/GenBank/DDBJ databases">
        <title>Sporolactobacillus sp nov CPB3-1, isolated from tree bark (Mangifera indica L.).</title>
        <authorList>
            <person name="Phuengjayaem S."/>
            <person name="Tanasupawat S."/>
        </authorList>
    </citation>
    <scope>NUCLEOTIDE SEQUENCE [LARGE SCALE GENOMIC DNA]</scope>
    <source>
        <strain evidence="13 14">CPB3-1</strain>
    </source>
</reference>
<feature type="transmembrane region" description="Helical" evidence="11">
    <location>
        <begin position="28"/>
        <end position="47"/>
    </location>
</feature>
<keyword evidence="7" id="KW-0915">Sodium</keyword>
<comment type="caution">
    <text evidence="13">The sequence shown here is derived from an EMBL/GenBank/DDBJ whole genome shotgun (WGS) entry which is preliminary data.</text>
</comment>
<dbReference type="InterPro" id="IPR006153">
    <property type="entry name" value="Cation/H_exchanger_TM"/>
</dbReference>
<protein>
    <submittedName>
        <fullName evidence="13">Cation:proton antiporter</fullName>
    </submittedName>
</protein>
<evidence type="ECO:0000313" key="14">
    <source>
        <dbReference type="Proteomes" id="UP001203004"/>
    </source>
</evidence>
<keyword evidence="3" id="KW-0813">Transport</keyword>
<keyword evidence="5 11" id="KW-0812">Transmembrane</keyword>
<evidence type="ECO:0000256" key="9">
    <source>
        <dbReference type="ARBA" id="ARBA00023136"/>
    </source>
</evidence>
<feature type="transmembrane region" description="Helical" evidence="11">
    <location>
        <begin position="144"/>
        <end position="169"/>
    </location>
</feature>
<evidence type="ECO:0000256" key="2">
    <source>
        <dbReference type="ARBA" id="ARBA00005551"/>
    </source>
</evidence>
<keyword evidence="10" id="KW-0739">Sodium transport</keyword>
<comment type="similarity">
    <text evidence="2">Belongs to the monovalent cation:proton antiporter 2 (CPA2) transporter (TC 2.A.37) family.</text>
</comment>
<evidence type="ECO:0000256" key="4">
    <source>
        <dbReference type="ARBA" id="ARBA00022449"/>
    </source>
</evidence>
<dbReference type="Gene3D" id="1.20.1530.20">
    <property type="match status" value="1"/>
</dbReference>
<evidence type="ECO:0000256" key="11">
    <source>
        <dbReference type="SAM" id="Phobius"/>
    </source>
</evidence>
<evidence type="ECO:0000256" key="8">
    <source>
        <dbReference type="ARBA" id="ARBA00023065"/>
    </source>
</evidence>
<evidence type="ECO:0000256" key="6">
    <source>
        <dbReference type="ARBA" id="ARBA00022989"/>
    </source>
</evidence>
<evidence type="ECO:0000256" key="5">
    <source>
        <dbReference type="ARBA" id="ARBA00022692"/>
    </source>
</evidence>
<feature type="domain" description="Cation/H+ exchanger transmembrane" evidence="12">
    <location>
        <begin position="13"/>
        <end position="374"/>
    </location>
</feature>
<keyword evidence="9 11" id="KW-0472">Membrane</keyword>
<dbReference type="PANTHER" id="PTHR43562">
    <property type="entry name" value="NAPA-TYPE SODIUM/HYDROGEN ANTIPORTER"/>
    <property type="match status" value="1"/>
</dbReference>
<dbReference type="PANTHER" id="PTHR43562:SF3">
    <property type="entry name" value="SODIUM ION_PROTON EXCHANGER (EUROFUNG)"/>
    <property type="match status" value="1"/>
</dbReference>
<evidence type="ECO:0000256" key="10">
    <source>
        <dbReference type="ARBA" id="ARBA00023201"/>
    </source>
</evidence>
<feature type="transmembrane region" description="Helical" evidence="11">
    <location>
        <begin position="263"/>
        <end position="284"/>
    </location>
</feature>
<feature type="transmembrane region" description="Helical" evidence="11">
    <location>
        <begin position="209"/>
        <end position="227"/>
    </location>
</feature>
<sequence length="385" mass="40834">MAFIIQLAMIIAATKIAGHVSVRLGQPAVLGELIIGILIGPALLGLVPDSEMMHIFSEIGVLMLMFIAGLETDLEGLRDSARASSAVALGGVIFPLGLGCLTGLLLGMDMSHAVFLGLTLSATSVSISVQTLKELGKLQTRESVTLLGAAVLDDVLVIVLLAFAMSFFSDAQAPIWWIIAEKFLFFASAILAAWKGVPWLIQLCGRLRVSEPVIAAALAIAFLFSWYADLLGVAGIIGAFIAGAAIARTSFKELIEHKIEPVAYSIFVPVFFVSIGLKVTFSGIEHHLGFLIIITVIAILTKLVGSGLGAWLSGFSLLSSSRIGSGMISRGEVALILVSIGIDAHLLDQQYFTPLIIIVILSTLVTPPVLKFLFDKKEAPARANK</sequence>
<organism evidence="13 14">
    <name type="scientific">Sporolactobacillus mangiferae</name>
    <dbReference type="NCBI Taxonomy" id="2940498"/>
    <lineage>
        <taxon>Bacteria</taxon>
        <taxon>Bacillati</taxon>
        <taxon>Bacillota</taxon>
        <taxon>Bacilli</taxon>
        <taxon>Bacillales</taxon>
        <taxon>Sporolactobacillaceae</taxon>
        <taxon>Sporolactobacillus</taxon>
    </lineage>
</organism>
<keyword evidence="6 11" id="KW-1133">Transmembrane helix</keyword>
<evidence type="ECO:0000256" key="1">
    <source>
        <dbReference type="ARBA" id="ARBA00004141"/>
    </source>
</evidence>
<proteinExistence type="inferred from homology"/>
<dbReference type="Proteomes" id="UP001203004">
    <property type="component" value="Unassembled WGS sequence"/>
</dbReference>
<feature type="transmembrane region" description="Helical" evidence="11">
    <location>
        <begin position="290"/>
        <end position="315"/>
    </location>
</feature>
<evidence type="ECO:0000256" key="3">
    <source>
        <dbReference type="ARBA" id="ARBA00022448"/>
    </source>
</evidence>
<evidence type="ECO:0000259" key="12">
    <source>
        <dbReference type="Pfam" id="PF00999"/>
    </source>
</evidence>
<feature type="transmembrane region" description="Helical" evidence="11">
    <location>
        <begin position="233"/>
        <end position="251"/>
    </location>
</feature>
<gene>
    <name evidence="13" type="ORF">M3N64_13035</name>
</gene>
<dbReference type="RefSeq" id="WP_249103530.1">
    <property type="nucleotide sequence ID" value="NZ_JAMAST010000024.1"/>
</dbReference>
<evidence type="ECO:0000256" key="7">
    <source>
        <dbReference type="ARBA" id="ARBA00023053"/>
    </source>
</evidence>
<name>A0ABT0MEU4_9BACL</name>
<feature type="transmembrane region" description="Helical" evidence="11">
    <location>
        <begin position="86"/>
        <end position="107"/>
    </location>
</feature>
<dbReference type="Pfam" id="PF00999">
    <property type="entry name" value="Na_H_Exchanger"/>
    <property type="match status" value="1"/>
</dbReference>
<keyword evidence="4" id="KW-0050">Antiport</keyword>
<comment type="subcellular location">
    <subcellularLocation>
        <location evidence="1">Membrane</location>
        <topology evidence="1">Multi-pass membrane protein</topology>
    </subcellularLocation>
</comment>
<dbReference type="InterPro" id="IPR038770">
    <property type="entry name" value="Na+/solute_symporter_sf"/>
</dbReference>
<feature type="transmembrane region" description="Helical" evidence="11">
    <location>
        <begin position="352"/>
        <end position="374"/>
    </location>
</feature>
<dbReference type="EMBL" id="JAMAST010000024">
    <property type="protein sequence ID" value="MCL1632845.1"/>
    <property type="molecule type" value="Genomic_DNA"/>
</dbReference>
<accession>A0ABT0MEU4</accession>